<name>A0A371CGJ1_9APHY</name>
<accession>A0A371CGJ1</accession>
<protein>
    <submittedName>
        <fullName evidence="2">Uncharacterized protein</fullName>
    </submittedName>
</protein>
<proteinExistence type="predicted"/>
<gene>
    <name evidence="2" type="ORF">OH76DRAFT_1562418</name>
</gene>
<dbReference type="STRING" id="139420.A0A371CGJ1"/>
<evidence type="ECO:0000256" key="1">
    <source>
        <dbReference type="SAM" id="MobiDB-lite"/>
    </source>
</evidence>
<feature type="region of interest" description="Disordered" evidence="1">
    <location>
        <begin position="136"/>
        <end position="171"/>
    </location>
</feature>
<organism evidence="2 3">
    <name type="scientific">Lentinus brumalis</name>
    <dbReference type="NCBI Taxonomy" id="2498619"/>
    <lineage>
        <taxon>Eukaryota</taxon>
        <taxon>Fungi</taxon>
        <taxon>Dikarya</taxon>
        <taxon>Basidiomycota</taxon>
        <taxon>Agaricomycotina</taxon>
        <taxon>Agaricomycetes</taxon>
        <taxon>Polyporales</taxon>
        <taxon>Polyporaceae</taxon>
        <taxon>Lentinus</taxon>
    </lineage>
</organism>
<keyword evidence="3" id="KW-1185">Reference proteome</keyword>
<feature type="compositionally biased region" description="Basic and acidic residues" evidence="1">
    <location>
        <begin position="136"/>
        <end position="150"/>
    </location>
</feature>
<reference evidence="2 3" key="1">
    <citation type="journal article" date="2018" name="Biotechnol. Biofuels">
        <title>Integrative visual omics of the white-rot fungus Polyporus brumalis exposes the biotechnological potential of its oxidative enzymes for delignifying raw plant biomass.</title>
        <authorList>
            <person name="Miyauchi S."/>
            <person name="Rancon A."/>
            <person name="Drula E."/>
            <person name="Hage H."/>
            <person name="Chaduli D."/>
            <person name="Favel A."/>
            <person name="Grisel S."/>
            <person name="Henrissat B."/>
            <person name="Herpoel-Gimbert I."/>
            <person name="Ruiz-Duenas F.J."/>
            <person name="Chevret D."/>
            <person name="Hainaut M."/>
            <person name="Lin J."/>
            <person name="Wang M."/>
            <person name="Pangilinan J."/>
            <person name="Lipzen A."/>
            <person name="Lesage-Meessen L."/>
            <person name="Navarro D."/>
            <person name="Riley R."/>
            <person name="Grigoriev I.V."/>
            <person name="Zhou S."/>
            <person name="Raouche S."/>
            <person name="Rosso M.N."/>
        </authorList>
    </citation>
    <scope>NUCLEOTIDE SEQUENCE [LARGE SCALE GENOMIC DNA]</scope>
    <source>
        <strain evidence="2 3">BRFM 1820</strain>
    </source>
</reference>
<dbReference type="Proteomes" id="UP000256964">
    <property type="component" value="Unassembled WGS sequence"/>
</dbReference>
<evidence type="ECO:0000313" key="3">
    <source>
        <dbReference type="Proteomes" id="UP000256964"/>
    </source>
</evidence>
<dbReference type="AlphaFoldDB" id="A0A371CGJ1"/>
<sequence>MCLQQPRYPRCNPGELSGNSGLSYAKAVKWMHKKIRRMIRKRLRIMTKDERAIMHWGSFHRGVTLKYGVLIEDWPVDLVPFEDLSKSTSSLVLLEMLWLRWKIGKTYFREATLEEMAALWASGAFAKPVRPRRSDYDIVRGQHRDPETRSKRVRRKTIKCPPTVPEGADDN</sequence>
<evidence type="ECO:0000313" key="2">
    <source>
        <dbReference type="EMBL" id="RDX39390.1"/>
    </source>
</evidence>
<dbReference type="EMBL" id="KZ857939">
    <property type="protein sequence ID" value="RDX39390.1"/>
    <property type="molecule type" value="Genomic_DNA"/>
</dbReference>
<dbReference type="OrthoDB" id="2754314at2759"/>